<accession>A0ABZ0W7I2</accession>
<organism evidence="1 2">
    <name type="scientific">Niabella yanshanensis</name>
    <dbReference type="NCBI Taxonomy" id="577386"/>
    <lineage>
        <taxon>Bacteria</taxon>
        <taxon>Pseudomonadati</taxon>
        <taxon>Bacteroidota</taxon>
        <taxon>Chitinophagia</taxon>
        <taxon>Chitinophagales</taxon>
        <taxon>Chitinophagaceae</taxon>
        <taxon>Niabella</taxon>
    </lineage>
</organism>
<gene>
    <name evidence="1" type="ORF">U0035_20115</name>
</gene>
<evidence type="ECO:0000313" key="2">
    <source>
        <dbReference type="Proteomes" id="UP001325680"/>
    </source>
</evidence>
<keyword evidence="2" id="KW-1185">Reference proteome</keyword>
<dbReference type="Pfam" id="PF13366">
    <property type="entry name" value="PDDEXK_3"/>
    <property type="match status" value="1"/>
</dbReference>
<dbReference type="RefSeq" id="WP_114790726.1">
    <property type="nucleotide sequence ID" value="NZ_CP139960.1"/>
</dbReference>
<dbReference type="PROSITE" id="PS51257">
    <property type="entry name" value="PROKAR_LIPOPROTEIN"/>
    <property type="match status" value="1"/>
</dbReference>
<protein>
    <submittedName>
        <fullName evidence="1">GxxExxY protein</fullName>
    </submittedName>
</protein>
<name>A0ABZ0W7I2_9BACT</name>
<reference evidence="1 2" key="1">
    <citation type="submission" date="2023-12" db="EMBL/GenBank/DDBJ databases">
        <title>Genome sequencing and assembly of bacterial species from a model synthetic community.</title>
        <authorList>
            <person name="Hogle S.L."/>
        </authorList>
    </citation>
    <scope>NUCLEOTIDE SEQUENCE [LARGE SCALE GENOMIC DNA]</scope>
    <source>
        <strain evidence="1 2">HAMBI_3031</strain>
    </source>
</reference>
<dbReference type="InterPro" id="IPR026350">
    <property type="entry name" value="GxxExxY"/>
</dbReference>
<sequence>MDKIRYAYLANQIFIACLEIHKQLGPGLLESVYEFALVKELQLRHIFVQYQVKVLLMYKGHETGKDFYIDVLVENEIVREAKAVDLLHPVHQAQLLSYLKLFDKRLGFLVNFNVVLLKDGFKRMVNNY</sequence>
<dbReference type="Proteomes" id="UP001325680">
    <property type="component" value="Chromosome"/>
</dbReference>
<evidence type="ECO:0000313" key="1">
    <source>
        <dbReference type="EMBL" id="WQD37975.1"/>
    </source>
</evidence>
<proteinExistence type="predicted"/>
<dbReference type="NCBIfam" id="TIGR04256">
    <property type="entry name" value="GxxExxY"/>
    <property type="match status" value="1"/>
</dbReference>
<dbReference type="EMBL" id="CP139960">
    <property type="protein sequence ID" value="WQD37975.1"/>
    <property type="molecule type" value="Genomic_DNA"/>
</dbReference>